<proteinExistence type="predicted"/>
<reference evidence="1" key="1">
    <citation type="submission" date="2021-06" db="EMBL/GenBank/DDBJ databases">
        <authorList>
            <person name="Kallberg Y."/>
            <person name="Tangrot J."/>
            <person name="Rosling A."/>
        </authorList>
    </citation>
    <scope>NUCLEOTIDE SEQUENCE</scope>
    <source>
        <strain evidence="1">IL203A</strain>
    </source>
</reference>
<evidence type="ECO:0000313" key="1">
    <source>
        <dbReference type="EMBL" id="CAG8628156.1"/>
    </source>
</evidence>
<comment type="caution">
    <text evidence="1">The sequence shown here is derived from an EMBL/GenBank/DDBJ whole genome shotgun (WGS) entry which is preliminary data.</text>
</comment>
<protein>
    <submittedName>
        <fullName evidence="1">12755_t:CDS:1</fullName>
    </submittedName>
</protein>
<organism evidence="1 2">
    <name type="scientific">Dentiscutata heterogama</name>
    <dbReference type="NCBI Taxonomy" id="1316150"/>
    <lineage>
        <taxon>Eukaryota</taxon>
        <taxon>Fungi</taxon>
        <taxon>Fungi incertae sedis</taxon>
        <taxon>Mucoromycota</taxon>
        <taxon>Glomeromycotina</taxon>
        <taxon>Glomeromycetes</taxon>
        <taxon>Diversisporales</taxon>
        <taxon>Gigasporaceae</taxon>
        <taxon>Dentiscutata</taxon>
    </lineage>
</organism>
<accession>A0ACA9N1R4</accession>
<gene>
    <name evidence="1" type="ORF">DHETER_LOCUS8293</name>
</gene>
<feature type="non-terminal residue" evidence="1">
    <location>
        <position position="1"/>
    </location>
</feature>
<dbReference type="EMBL" id="CAJVPU010012941">
    <property type="protein sequence ID" value="CAG8628156.1"/>
    <property type="molecule type" value="Genomic_DNA"/>
</dbReference>
<evidence type="ECO:0000313" key="2">
    <source>
        <dbReference type="Proteomes" id="UP000789702"/>
    </source>
</evidence>
<keyword evidence="2" id="KW-1185">Reference proteome</keyword>
<name>A0ACA9N1R4_9GLOM</name>
<dbReference type="Proteomes" id="UP000789702">
    <property type="component" value="Unassembled WGS sequence"/>
</dbReference>
<sequence>LNIEESYNLKTGITEEFSDLDVEEYDESWFNEDSDPNISDVSENQDLQEIVFFTKKLHVNQIIHTALPVEYPVTSEDGLTTIYNVSGWDNYMDAFNNISFF</sequence>